<evidence type="ECO:0000313" key="2">
    <source>
        <dbReference type="EMBL" id="MBA5764766.1"/>
    </source>
</evidence>
<keyword evidence="2" id="KW-0808">Transferase</keyword>
<reference evidence="2 3" key="1">
    <citation type="submission" date="2020-07" db="EMBL/GenBank/DDBJ databases">
        <title>Vibrio marinisediminis sp. nov., isolated from marine sediment.</title>
        <authorList>
            <person name="Ji X."/>
        </authorList>
    </citation>
    <scope>NUCLEOTIDE SEQUENCE [LARGE SCALE GENOMIC DNA]</scope>
    <source>
        <strain evidence="2 3">404</strain>
    </source>
</reference>
<dbReference type="Proteomes" id="UP000571701">
    <property type="component" value="Unassembled WGS sequence"/>
</dbReference>
<feature type="non-terminal residue" evidence="2">
    <location>
        <position position="102"/>
    </location>
</feature>
<dbReference type="Gene3D" id="3.90.550.10">
    <property type="entry name" value="Spore Coat Polysaccharide Biosynthesis Protein SpsA, Chain A"/>
    <property type="match status" value="1"/>
</dbReference>
<accession>A0A7W2IVL7</accession>
<dbReference type="SUPFAM" id="SSF53448">
    <property type="entry name" value="Nucleotide-diphospho-sugar transferases"/>
    <property type="match status" value="1"/>
</dbReference>
<dbReference type="InterPro" id="IPR051161">
    <property type="entry name" value="Mannose-6P_isomerase_type2"/>
</dbReference>
<protein>
    <submittedName>
        <fullName evidence="2">Mannose-1-phosphate guanylyltransferase/mannose-6-phosphate isomerase</fullName>
        <ecNumber evidence="2">2.7.7.13</ecNumber>
    </submittedName>
</protein>
<dbReference type="GO" id="GO:0009298">
    <property type="term" value="P:GDP-mannose biosynthetic process"/>
    <property type="evidence" value="ECO:0007669"/>
    <property type="project" value="TreeGrafter"/>
</dbReference>
<keyword evidence="2" id="KW-0413">Isomerase</keyword>
<dbReference type="GO" id="GO:0004475">
    <property type="term" value="F:mannose-1-phosphate guanylyltransferase (GTP) activity"/>
    <property type="evidence" value="ECO:0007669"/>
    <property type="project" value="UniProtKB-EC"/>
</dbReference>
<dbReference type="Pfam" id="PF00483">
    <property type="entry name" value="NTP_transferase"/>
    <property type="match status" value="1"/>
</dbReference>
<feature type="non-terminal residue" evidence="2">
    <location>
        <position position="1"/>
    </location>
</feature>
<dbReference type="PANTHER" id="PTHR46390">
    <property type="entry name" value="MANNOSE-1-PHOSPHATE GUANYLYLTRANSFERASE"/>
    <property type="match status" value="1"/>
</dbReference>
<dbReference type="InterPro" id="IPR005835">
    <property type="entry name" value="NTP_transferase_dom"/>
</dbReference>
<gene>
    <name evidence="2" type="primary">cpsB</name>
    <name evidence="2" type="ORF">H2O73_20680</name>
</gene>
<organism evidence="2 3">
    <name type="scientific">Vibrio marinisediminis</name>
    <dbReference type="NCBI Taxonomy" id="2758441"/>
    <lineage>
        <taxon>Bacteria</taxon>
        <taxon>Pseudomonadati</taxon>
        <taxon>Pseudomonadota</taxon>
        <taxon>Gammaproteobacteria</taxon>
        <taxon>Vibrionales</taxon>
        <taxon>Vibrionaceae</taxon>
        <taxon>Vibrio</taxon>
    </lineage>
</organism>
<keyword evidence="2" id="KW-0548">Nucleotidyltransferase</keyword>
<dbReference type="InterPro" id="IPR029044">
    <property type="entry name" value="Nucleotide-diphossugar_trans"/>
</dbReference>
<name>A0A7W2IVL7_9VIBR</name>
<evidence type="ECO:0000313" key="3">
    <source>
        <dbReference type="Proteomes" id="UP000571701"/>
    </source>
</evidence>
<comment type="caution">
    <text evidence="2">The sequence shown here is derived from an EMBL/GenBank/DDBJ whole genome shotgun (WGS) entry which is preliminary data.</text>
</comment>
<dbReference type="AlphaFoldDB" id="A0A7W2IVL7"/>
<dbReference type="PANTHER" id="PTHR46390:SF1">
    <property type="entry name" value="MANNOSE-1-PHOSPHATE GUANYLYLTRANSFERASE"/>
    <property type="match status" value="1"/>
</dbReference>
<proteinExistence type="predicted"/>
<dbReference type="GO" id="GO:0016853">
    <property type="term" value="F:isomerase activity"/>
    <property type="evidence" value="ECO:0007669"/>
    <property type="project" value="UniProtKB-KW"/>
</dbReference>
<feature type="domain" description="Nucleotidyl transferase" evidence="1">
    <location>
        <begin position="3"/>
        <end position="97"/>
    </location>
</feature>
<sequence>RFITAEQLDDAGVTGADILLEPAGRNTAPAILAAALRHEATPDAVLLVSPSDHRIADGAAFLDAVAAGKAAAEEGHLVTFGVTPIAAETGYGYLELSGTPVP</sequence>
<dbReference type="EC" id="2.7.7.13" evidence="2"/>
<dbReference type="EMBL" id="JACFYF010000142">
    <property type="protein sequence ID" value="MBA5764766.1"/>
    <property type="molecule type" value="Genomic_DNA"/>
</dbReference>
<evidence type="ECO:0000259" key="1">
    <source>
        <dbReference type="Pfam" id="PF00483"/>
    </source>
</evidence>
<keyword evidence="3" id="KW-1185">Reference proteome</keyword>